<dbReference type="FunFam" id="1.25.40.10:FF:000184">
    <property type="entry name" value="Pentatricopeptide repeat-containing protein, chloroplastic"/>
    <property type="match status" value="1"/>
</dbReference>
<comment type="caution">
    <text evidence="3">The sequence shown here is derived from an EMBL/GenBank/DDBJ whole genome shotgun (WGS) entry which is preliminary data.</text>
</comment>
<dbReference type="Gene3D" id="1.25.40.10">
    <property type="entry name" value="Tetratricopeptide repeat domain"/>
    <property type="match status" value="1"/>
</dbReference>
<feature type="non-terminal residue" evidence="3">
    <location>
        <position position="1"/>
    </location>
</feature>
<sequence>MECKDVFSYTAMIVGFAMNGEAERALDIFAEMPMVGIKPDEVTFVGVLSACSHAGMVEEGWRHFEDMSRVYNLEPQTEHYGCMVDLLGRAGLISEAEVFIANMPIEPDAFVWGALLGACSIHGKVELGEAIMKKLVAIEPVRDGAYILMSNIYSSANRWKDALKLRKAMKERKMKKTPGCSLIEINGVVHEFRKGDKSHPRNEELRKLIEIVENDFVWENGGSEAYLFGFLTRVGTVVEMWSCLFHDCRKRNVAWEQSERKAERVVKTRLSIHEDSRYLIKGIWFMTRDGTSISDEGVAHFFNLGERIAHGERTFANRAKLAMKEIGADSGQKPRGKGTILLDKLSIGFIWGKFTSCSDRNFWGRGGGTVEKMFQTMTSNSKQDLLLPKEVIFLIQSGIDTFDGEKDGDCESEVRAVVRDGGLSSESSMIKEGK</sequence>
<dbReference type="Pfam" id="PF20431">
    <property type="entry name" value="E_motif"/>
    <property type="match status" value="1"/>
</dbReference>
<proteinExistence type="predicted"/>
<dbReference type="NCBIfam" id="TIGR00756">
    <property type="entry name" value="PPR"/>
    <property type="match status" value="1"/>
</dbReference>
<dbReference type="InterPro" id="IPR011990">
    <property type="entry name" value="TPR-like_helical_dom_sf"/>
</dbReference>
<dbReference type="EMBL" id="JABEZV010444142">
    <property type="protein sequence ID" value="MBA0730307.1"/>
    <property type="molecule type" value="Genomic_DNA"/>
</dbReference>
<gene>
    <name evidence="3" type="ORF">Golax_020472</name>
</gene>
<keyword evidence="4" id="KW-1185">Reference proteome</keyword>
<protein>
    <recommendedName>
        <fullName evidence="5">Pentatricopeptide repeat-containing protein</fullName>
    </recommendedName>
</protein>
<accession>A0A7J9B1T5</accession>
<dbReference type="GO" id="GO:0003723">
    <property type="term" value="F:RNA binding"/>
    <property type="evidence" value="ECO:0007669"/>
    <property type="project" value="InterPro"/>
</dbReference>
<evidence type="ECO:0008006" key="5">
    <source>
        <dbReference type="Google" id="ProtNLM"/>
    </source>
</evidence>
<dbReference type="PANTHER" id="PTHR47926">
    <property type="entry name" value="PENTATRICOPEPTIDE REPEAT-CONTAINING PROTEIN"/>
    <property type="match status" value="1"/>
</dbReference>
<dbReference type="PANTHER" id="PTHR47926:SF437">
    <property type="entry name" value="PENTACOTRIPEPTIDE-REPEAT REGION OF PRORP DOMAIN-CONTAINING PROTEIN"/>
    <property type="match status" value="1"/>
</dbReference>
<dbReference type="Pfam" id="PF13041">
    <property type="entry name" value="PPR_2"/>
    <property type="match status" value="1"/>
</dbReference>
<dbReference type="Proteomes" id="UP000593574">
    <property type="component" value="Unassembled WGS sequence"/>
</dbReference>
<evidence type="ECO:0000313" key="4">
    <source>
        <dbReference type="Proteomes" id="UP000593574"/>
    </source>
</evidence>
<dbReference type="InterPro" id="IPR002885">
    <property type="entry name" value="PPR_rpt"/>
</dbReference>
<organism evidence="3 4">
    <name type="scientific">Gossypium laxum</name>
    <dbReference type="NCBI Taxonomy" id="34288"/>
    <lineage>
        <taxon>Eukaryota</taxon>
        <taxon>Viridiplantae</taxon>
        <taxon>Streptophyta</taxon>
        <taxon>Embryophyta</taxon>
        <taxon>Tracheophyta</taxon>
        <taxon>Spermatophyta</taxon>
        <taxon>Magnoliopsida</taxon>
        <taxon>eudicotyledons</taxon>
        <taxon>Gunneridae</taxon>
        <taxon>Pentapetalae</taxon>
        <taxon>rosids</taxon>
        <taxon>malvids</taxon>
        <taxon>Malvales</taxon>
        <taxon>Malvaceae</taxon>
        <taxon>Malvoideae</taxon>
        <taxon>Gossypium</taxon>
    </lineage>
</organism>
<evidence type="ECO:0000256" key="1">
    <source>
        <dbReference type="ARBA" id="ARBA00022737"/>
    </source>
</evidence>
<evidence type="ECO:0000313" key="3">
    <source>
        <dbReference type="EMBL" id="MBA0730307.1"/>
    </source>
</evidence>
<reference evidence="3 4" key="1">
    <citation type="journal article" date="2019" name="Genome Biol. Evol.">
        <title>Insights into the evolution of the New World diploid cottons (Gossypium, subgenus Houzingenia) based on genome sequencing.</title>
        <authorList>
            <person name="Grover C.E."/>
            <person name="Arick M.A. 2nd"/>
            <person name="Thrash A."/>
            <person name="Conover J.L."/>
            <person name="Sanders W.S."/>
            <person name="Peterson D.G."/>
            <person name="Frelichowski J.E."/>
            <person name="Scheffler J.A."/>
            <person name="Scheffler B.E."/>
            <person name="Wendel J.F."/>
        </authorList>
    </citation>
    <scope>NUCLEOTIDE SEQUENCE [LARGE SCALE GENOMIC DNA]</scope>
    <source>
        <strain evidence="3">4</strain>
        <tissue evidence="3">Leaf</tissue>
    </source>
</reference>
<evidence type="ECO:0000256" key="2">
    <source>
        <dbReference type="PROSITE-ProRule" id="PRU00708"/>
    </source>
</evidence>
<keyword evidence="1" id="KW-0677">Repeat</keyword>
<dbReference type="PROSITE" id="PS51375">
    <property type="entry name" value="PPR"/>
    <property type="match status" value="1"/>
</dbReference>
<dbReference type="InterPro" id="IPR046848">
    <property type="entry name" value="E_motif"/>
</dbReference>
<name>A0A7J9B1T5_9ROSI</name>
<dbReference type="AlphaFoldDB" id="A0A7J9B1T5"/>
<feature type="repeat" description="PPR" evidence="2">
    <location>
        <begin position="5"/>
        <end position="39"/>
    </location>
</feature>
<dbReference type="InterPro" id="IPR046960">
    <property type="entry name" value="PPR_At4g14850-like_plant"/>
</dbReference>
<dbReference type="GO" id="GO:0009451">
    <property type="term" value="P:RNA modification"/>
    <property type="evidence" value="ECO:0007669"/>
    <property type="project" value="InterPro"/>
</dbReference>